<dbReference type="SUPFAM" id="SSF53901">
    <property type="entry name" value="Thiolase-like"/>
    <property type="match status" value="2"/>
</dbReference>
<comment type="caution">
    <text evidence="2">The sequence shown here is derived from an EMBL/GenBank/DDBJ whole genome shotgun (WGS) entry which is preliminary data.</text>
</comment>
<dbReference type="InterPro" id="IPR055140">
    <property type="entry name" value="Thiolase_C_2"/>
</dbReference>
<dbReference type="RefSeq" id="WP_036523542.1">
    <property type="nucleotide sequence ID" value="NZ_CP128492.1"/>
</dbReference>
<dbReference type="InterPro" id="IPR016039">
    <property type="entry name" value="Thiolase-like"/>
</dbReference>
<dbReference type="eggNOG" id="COG0183">
    <property type="taxonomic scope" value="Bacteria"/>
</dbReference>
<name>A0A031K3M9_9SPHN</name>
<gene>
    <name evidence="2" type="ORF">BV97_00818</name>
</gene>
<keyword evidence="2" id="KW-0808">Transferase</keyword>
<organism evidence="2 3">
    <name type="scientific">Novosphingobium resinovorum</name>
    <dbReference type="NCBI Taxonomy" id="158500"/>
    <lineage>
        <taxon>Bacteria</taxon>
        <taxon>Pseudomonadati</taxon>
        <taxon>Pseudomonadota</taxon>
        <taxon>Alphaproteobacteria</taxon>
        <taxon>Sphingomonadales</taxon>
        <taxon>Sphingomonadaceae</taxon>
        <taxon>Novosphingobium</taxon>
    </lineage>
</organism>
<dbReference type="EMBL" id="JFYZ01000002">
    <property type="protein sequence ID" value="EZP83633.1"/>
    <property type="molecule type" value="Genomic_DNA"/>
</dbReference>
<dbReference type="InterPro" id="IPR002155">
    <property type="entry name" value="Thiolase"/>
</dbReference>
<dbReference type="PANTHER" id="PTHR42870">
    <property type="entry name" value="ACETYL-COA C-ACETYLTRANSFERASE"/>
    <property type="match status" value="1"/>
</dbReference>
<dbReference type="GO" id="GO:0003988">
    <property type="term" value="F:acetyl-CoA C-acyltransferase activity"/>
    <property type="evidence" value="ECO:0007669"/>
    <property type="project" value="UniProtKB-ARBA"/>
</dbReference>
<evidence type="ECO:0000313" key="3">
    <source>
        <dbReference type="Proteomes" id="UP000024329"/>
    </source>
</evidence>
<dbReference type="PANTHER" id="PTHR42870:SF1">
    <property type="entry name" value="NON-SPECIFIC LIPID-TRANSFER PROTEIN-LIKE 2"/>
    <property type="match status" value="1"/>
</dbReference>
<dbReference type="PIRSF" id="PIRSF000429">
    <property type="entry name" value="Ac-CoA_Ac_transf"/>
    <property type="match status" value="1"/>
</dbReference>
<proteinExistence type="predicted"/>
<dbReference type="CDD" id="cd00829">
    <property type="entry name" value="SCP-x_thiolase"/>
    <property type="match status" value="1"/>
</dbReference>
<feature type="domain" description="Thiolase C-terminal" evidence="1">
    <location>
        <begin position="264"/>
        <end position="384"/>
    </location>
</feature>
<dbReference type="Gene3D" id="3.40.47.10">
    <property type="match status" value="1"/>
</dbReference>
<evidence type="ECO:0000313" key="2">
    <source>
        <dbReference type="EMBL" id="EZP83633.1"/>
    </source>
</evidence>
<dbReference type="PATRIC" id="fig|158500.4.peg.839"/>
<reference evidence="2 3" key="1">
    <citation type="submission" date="2014-03" db="EMBL/GenBank/DDBJ databases">
        <title>Whole genome sequence of Novosphingobium resinovorum KF1.</title>
        <authorList>
            <person name="Gan H.M."/>
            <person name="Gan H.Y."/>
            <person name="Chew T.H."/>
            <person name="Savka M.A."/>
        </authorList>
    </citation>
    <scope>NUCLEOTIDE SEQUENCE [LARGE SCALE GENOMIC DNA]</scope>
    <source>
        <strain evidence="2 3">KF1</strain>
    </source>
</reference>
<accession>A0A031K3M9</accession>
<evidence type="ECO:0000259" key="1">
    <source>
        <dbReference type="Pfam" id="PF22691"/>
    </source>
</evidence>
<dbReference type="Pfam" id="PF22691">
    <property type="entry name" value="Thiolase_C_1"/>
    <property type="match status" value="1"/>
</dbReference>
<dbReference type="STRING" id="158500.BES08_08850"/>
<dbReference type="AlphaFoldDB" id="A0A031K3M9"/>
<sequence>MTLLPEKQVCITGAAQSEVGRPSPRAALQLTADACLAAIADAGLSPSDIDGIATYPGKSSEGGGIAPVSPSEAAAVLGIEPRWILASAEGFSHMAPIFNAVTAIACGLARHVVVFRSVAQAQARLVSRASTLMSGARDRVDGNNAWTVPYNALSPINTFALYAQAYFDKYGADEAQLGAIAVNNRANAAHNPNAIYRKPLTLDDYLAARVISSPLRLFDCDSHIDGSTAIVLSHRDAAKDLRNPPLHIEAMGMAVGGLWVGRHEGDFTELPAAHRAGAMLWERTDLTPADMDCAQIYDGFSIHVWMWLEALGLVPKGEACRFTEGGQRIALDGELPLNTGGGQLSAGRFHGYGHIHEATVQLWGRGGGRQVRDARTCIVSNGGYGYGAMILRRD</sequence>
<protein>
    <submittedName>
        <fullName evidence="2">Acetyl-CoA acetyltransferase</fullName>
    </submittedName>
</protein>
<dbReference type="Proteomes" id="UP000024329">
    <property type="component" value="Unassembled WGS sequence"/>
</dbReference>